<organism evidence="2">
    <name type="scientific">uncultured Sulfurovum sp</name>
    <dbReference type="NCBI Taxonomy" id="269237"/>
    <lineage>
        <taxon>Bacteria</taxon>
        <taxon>Pseudomonadati</taxon>
        <taxon>Campylobacterota</taxon>
        <taxon>Epsilonproteobacteria</taxon>
        <taxon>Campylobacterales</taxon>
        <taxon>Sulfurovaceae</taxon>
        <taxon>Sulfurovum</taxon>
        <taxon>environmental samples</taxon>
    </lineage>
</organism>
<dbReference type="EMBL" id="CACVAZ010000183">
    <property type="protein sequence ID" value="CAA6824780.1"/>
    <property type="molecule type" value="Genomic_DNA"/>
</dbReference>
<keyword evidence="2" id="KW-0808">Transferase</keyword>
<dbReference type="AlphaFoldDB" id="A0A6S6U681"/>
<accession>A0A6S6U681</accession>
<keyword evidence="1" id="KW-0812">Transmembrane</keyword>
<keyword evidence="1" id="KW-1133">Transmembrane helix</keyword>
<feature type="transmembrane region" description="Helical" evidence="1">
    <location>
        <begin position="44"/>
        <end position="63"/>
    </location>
</feature>
<sequence>MRNLFKIRGFTPYIIIIFLNAMTDLGHKIVLQNTILKAYDGSELIVLTAIVNALILLPFILLFSPAGFLSDKYPKVQIVRVAALFAVGITSLI</sequence>
<keyword evidence="2" id="KW-0436">Ligase</keyword>
<proteinExistence type="predicted"/>
<feature type="non-terminal residue" evidence="2">
    <location>
        <position position="93"/>
    </location>
</feature>
<dbReference type="GO" id="GO:0016746">
    <property type="term" value="F:acyltransferase activity"/>
    <property type="evidence" value="ECO:0007669"/>
    <property type="project" value="UniProtKB-KW"/>
</dbReference>
<dbReference type="EC" id="6.2.1.20" evidence="2"/>
<reference evidence="2" key="1">
    <citation type="submission" date="2020-01" db="EMBL/GenBank/DDBJ databases">
        <authorList>
            <person name="Meier V. D."/>
            <person name="Meier V D."/>
        </authorList>
    </citation>
    <scope>NUCLEOTIDE SEQUENCE</scope>
    <source>
        <strain evidence="2">HLG_WM_MAG_02</strain>
    </source>
</reference>
<feature type="transmembrane region" description="Helical" evidence="1">
    <location>
        <begin position="12"/>
        <end position="32"/>
    </location>
</feature>
<gene>
    <name evidence="2" type="ORF">HELGO_WM58470</name>
</gene>
<dbReference type="GO" id="GO:0008922">
    <property type="term" value="F:long-chain fatty acid [acyl-carrier-protein] ligase activity"/>
    <property type="evidence" value="ECO:0007669"/>
    <property type="project" value="UniProtKB-EC"/>
</dbReference>
<keyword evidence="1" id="KW-0472">Membrane</keyword>
<evidence type="ECO:0000256" key="1">
    <source>
        <dbReference type="SAM" id="Phobius"/>
    </source>
</evidence>
<protein>
    <submittedName>
        <fullName evidence="2">2-acylglycerophosphoethanolamine acyltransferase / acyl-acyl carrier protein synthetase (EC)</fullName>
        <ecNumber evidence="2">6.2.1.20</ecNumber>
    </submittedName>
</protein>
<keyword evidence="2" id="KW-0012">Acyltransferase</keyword>
<evidence type="ECO:0000313" key="2">
    <source>
        <dbReference type="EMBL" id="CAA6824780.1"/>
    </source>
</evidence>
<name>A0A6S6U681_9BACT</name>